<evidence type="ECO:0000256" key="3">
    <source>
        <dbReference type="ARBA" id="ARBA00022692"/>
    </source>
</evidence>
<dbReference type="AlphaFoldDB" id="A0A2M9CDL9"/>
<feature type="transmembrane region" description="Helical" evidence="7">
    <location>
        <begin position="313"/>
        <end position="336"/>
    </location>
</feature>
<feature type="transmembrane region" description="Helical" evidence="7">
    <location>
        <begin position="407"/>
        <end position="429"/>
    </location>
</feature>
<comment type="caution">
    <text evidence="9">The sequence shown here is derived from an EMBL/GenBank/DDBJ whole genome shotgun (WGS) entry which is preliminary data.</text>
</comment>
<protein>
    <submittedName>
        <fullName evidence="9">Putative ABC transport system permease protein</fullName>
    </submittedName>
</protein>
<dbReference type="InterPro" id="IPR003838">
    <property type="entry name" value="ABC3_permease_C"/>
</dbReference>
<keyword evidence="4 7" id="KW-1133">Transmembrane helix</keyword>
<evidence type="ECO:0000256" key="1">
    <source>
        <dbReference type="ARBA" id="ARBA00004651"/>
    </source>
</evidence>
<dbReference type="PANTHER" id="PTHR30572">
    <property type="entry name" value="MEMBRANE COMPONENT OF TRANSPORTER-RELATED"/>
    <property type="match status" value="1"/>
</dbReference>
<feature type="transmembrane region" description="Helical" evidence="7">
    <location>
        <begin position="773"/>
        <end position="800"/>
    </location>
</feature>
<comment type="subcellular location">
    <subcellularLocation>
        <location evidence="1">Cell membrane</location>
        <topology evidence="1">Multi-pass membrane protein</topology>
    </subcellularLocation>
</comment>
<feature type="domain" description="ABC3 transporter permease C-terminal" evidence="8">
    <location>
        <begin position="731"/>
        <end position="848"/>
    </location>
</feature>
<feature type="transmembrane region" description="Helical" evidence="7">
    <location>
        <begin position="495"/>
        <end position="515"/>
    </location>
</feature>
<feature type="domain" description="ABC3 transporter permease C-terminal" evidence="8">
    <location>
        <begin position="264"/>
        <end position="384"/>
    </location>
</feature>
<dbReference type="Pfam" id="PF02687">
    <property type="entry name" value="FtsX"/>
    <property type="match status" value="2"/>
</dbReference>
<organism evidence="9 10">
    <name type="scientific">Sediminihabitans luteus</name>
    <dbReference type="NCBI Taxonomy" id="1138585"/>
    <lineage>
        <taxon>Bacteria</taxon>
        <taxon>Bacillati</taxon>
        <taxon>Actinomycetota</taxon>
        <taxon>Actinomycetes</taxon>
        <taxon>Micrococcales</taxon>
        <taxon>Cellulomonadaceae</taxon>
        <taxon>Sediminihabitans</taxon>
    </lineage>
</organism>
<dbReference type="GO" id="GO:0005886">
    <property type="term" value="C:plasma membrane"/>
    <property type="evidence" value="ECO:0007669"/>
    <property type="project" value="UniProtKB-SubCell"/>
</dbReference>
<evidence type="ECO:0000313" key="9">
    <source>
        <dbReference type="EMBL" id="PJJ69965.1"/>
    </source>
</evidence>
<comment type="similarity">
    <text evidence="6">Belongs to the ABC-4 integral membrane protein family.</text>
</comment>
<proteinExistence type="inferred from homology"/>
<feature type="transmembrane region" description="Helical" evidence="7">
    <location>
        <begin position="820"/>
        <end position="838"/>
    </location>
</feature>
<evidence type="ECO:0000256" key="2">
    <source>
        <dbReference type="ARBA" id="ARBA00022475"/>
    </source>
</evidence>
<evidence type="ECO:0000259" key="8">
    <source>
        <dbReference type="Pfam" id="PF02687"/>
    </source>
</evidence>
<feature type="transmembrane region" description="Helical" evidence="7">
    <location>
        <begin position="263"/>
        <end position="286"/>
    </location>
</feature>
<keyword evidence="5 7" id="KW-0472">Membrane</keyword>
<keyword evidence="3 7" id="KW-0812">Transmembrane</keyword>
<evidence type="ECO:0000313" key="10">
    <source>
        <dbReference type="Proteomes" id="UP000231693"/>
    </source>
</evidence>
<gene>
    <name evidence="9" type="ORF">CLV28_2442</name>
</gene>
<dbReference type="GO" id="GO:0022857">
    <property type="term" value="F:transmembrane transporter activity"/>
    <property type="evidence" value="ECO:0007669"/>
    <property type="project" value="TreeGrafter"/>
</dbReference>
<dbReference type="PANTHER" id="PTHR30572:SF4">
    <property type="entry name" value="ABC TRANSPORTER PERMEASE YTRF"/>
    <property type="match status" value="1"/>
</dbReference>
<feature type="transmembrane region" description="Helical" evidence="7">
    <location>
        <begin position="724"/>
        <end position="752"/>
    </location>
</feature>
<feature type="transmembrane region" description="Helical" evidence="7">
    <location>
        <begin position="356"/>
        <end position="376"/>
    </location>
</feature>
<name>A0A2M9CDL9_9CELL</name>
<dbReference type="RefSeq" id="WP_100423594.1">
    <property type="nucleotide sequence ID" value="NZ_BOOX01000007.1"/>
</dbReference>
<keyword evidence="2" id="KW-1003">Cell membrane</keyword>
<sequence>MLRLTLAQMRRSIGRLAGAGVAVLIGSAFVAATLLAGTAMTSTLVDTIAARYADADLVMADGVGVDQLADVRAIPGVTAAAATDTTYVELANGGTSRYEALTPTRGDERLEPQTLTDGRLPTADGEIAVSVDAADGLDVAVGGAVEAHVYQPDETGNWVETTVPVTVVGVLDDPAGAYQADAGAAEVTPEQFQTWTNGDPAAWGWSEAAVLVADGADVDEVAAAITEAVPQDYATTVSTTEQAALDAAAAMTGGNDVFTAVTLAFAAVALVVAALVIANTFQVLVAQRARTLALLRCVGADKAQIGRSVVLEALILGLVSSAAGVLAGFALVQVGLSVAEGLDLDAPLPAVVQPSLAAVLVPLVVGTLVTVVASLAPARSATRVAPLAALRPAEAPALGRRAGRVRLATSALLVLGGAALLGLGLLAGSQGSVEVGLLAGIAGGGLSFVGVVLGAVFWLPHLVAGIGRLLASSGAAGRLAAANTLRNPRRTTATATALLIGVTLVSMMSVGAVSARASMLAELDAKYPVDLTVDGGQSSITPDGVEPGKEITPAALGAVRAVDGVEDVAEVATAIATAPDAGDAGWTLDLVAIAPDDAQRVVADPTGYAGIADDVALVAPDWAAAYDLADGDVLDVAGESGTVPLTVRVADVVEGYRLTAVVSPATLDALSASAPVTTLWVEIADDADPLQVQQDVITGLGDDAYVVQSPAAERAQVESTVDTMLAVVVGLLAAAVVIAVIGVANTLSLSVIERRRESATLRAIGLSRVQLRLMLSLEGVLIAVVGAVAGIGLGLLYGWAGAFTALSAMGDVQLGVPWRDFALVLVGAVLAGLLASLVPARAAVRTSPVEALAAD</sequence>
<evidence type="ECO:0000256" key="5">
    <source>
        <dbReference type="ARBA" id="ARBA00023136"/>
    </source>
</evidence>
<evidence type="ECO:0000256" key="6">
    <source>
        <dbReference type="ARBA" id="ARBA00038076"/>
    </source>
</evidence>
<keyword evidence="10" id="KW-1185">Reference proteome</keyword>
<evidence type="ECO:0000256" key="7">
    <source>
        <dbReference type="SAM" id="Phobius"/>
    </source>
</evidence>
<reference evidence="9 10" key="1">
    <citation type="submission" date="2017-11" db="EMBL/GenBank/DDBJ databases">
        <title>Genomic Encyclopedia of Archaeal and Bacterial Type Strains, Phase II (KMG-II): From Individual Species to Whole Genera.</title>
        <authorList>
            <person name="Goeker M."/>
        </authorList>
    </citation>
    <scope>NUCLEOTIDE SEQUENCE [LARGE SCALE GENOMIC DNA]</scope>
    <source>
        <strain evidence="9 10">DSM 25478</strain>
    </source>
</reference>
<feature type="transmembrane region" description="Helical" evidence="7">
    <location>
        <begin position="435"/>
        <end position="459"/>
    </location>
</feature>
<dbReference type="Proteomes" id="UP000231693">
    <property type="component" value="Unassembled WGS sequence"/>
</dbReference>
<dbReference type="InterPro" id="IPR050250">
    <property type="entry name" value="Macrolide_Exporter_MacB"/>
</dbReference>
<accession>A0A2M9CDL9</accession>
<dbReference type="OrthoDB" id="9780560at2"/>
<evidence type="ECO:0000256" key="4">
    <source>
        <dbReference type="ARBA" id="ARBA00022989"/>
    </source>
</evidence>
<dbReference type="EMBL" id="PGFE01000004">
    <property type="protein sequence ID" value="PJJ69965.1"/>
    <property type="molecule type" value="Genomic_DNA"/>
</dbReference>
<dbReference type="PRINTS" id="PR00173">
    <property type="entry name" value="EDTRNSPORT"/>
</dbReference>